<proteinExistence type="predicted"/>
<dbReference type="RefSeq" id="WP_200598286.1">
    <property type="nucleotide sequence ID" value="NZ_JAEPBG010000030.1"/>
</dbReference>
<gene>
    <name evidence="1" type="ORF">JJB74_30245</name>
</gene>
<comment type="caution">
    <text evidence="1">The sequence shown here is derived from an EMBL/GenBank/DDBJ whole genome shotgun (WGS) entry which is preliminary data.</text>
</comment>
<organism evidence="1 2">
    <name type="scientific">Noviherbaspirillum pedocola</name>
    <dbReference type="NCBI Taxonomy" id="2801341"/>
    <lineage>
        <taxon>Bacteria</taxon>
        <taxon>Pseudomonadati</taxon>
        <taxon>Pseudomonadota</taxon>
        <taxon>Betaproteobacteria</taxon>
        <taxon>Burkholderiales</taxon>
        <taxon>Oxalobacteraceae</taxon>
        <taxon>Noviherbaspirillum</taxon>
    </lineage>
</organism>
<evidence type="ECO:0000313" key="2">
    <source>
        <dbReference type="Proteomes" id="UP000622890"/>
    </source>
</evidence>
<dbReference type="EMBL" id="JAEPBG010000030">
    <property type="protein sequence ID" value="MBK4738915.1"/>
    <property type="molecule type" value="Genomic_DNA"/>
</dbReference>
<evidence type="ECO:0000313" key="1">
    <source>
        <dbReference type="EMBL" id="MBK4738915.1"/>
    </source>
</evidence>
<sequence>MLAALPSTASFFDSRFLFPAQAEEPLDEFDPGAASADGLVAIELEVEEIVLD</sequence>
<keyword evidence="2" id="KW-1185">Reference proteome</keyword>
<reference evidence="1" key="1">
    <citation type="submission" date="2021-01" db="EMBL/GenBank/DDBJ databases">
        <title>Genome sequence of strain Noviherbaspirillum sp. DKR-6.</title>
        <authorList>
            <person name="Chaudhary D.K."/>
        </authorList>
    </citation>
    <scope>NUCLEOTIDE SEQUENCE</scope>
    <source>
        <strain evidence="1">DKR-6</strain>
    </source>
</reference>
<name>A0A934SYK0_9BURK</name>
<dbReference type="Proteomes" id="UP000622890">
    <property type="component" value="Unassembled WGS sequence"/>
</dbReference>
<protein>
    <submittedName>
        <fullName evidence="1">Uncharacterized protein</fullName>
    </submittedName>
</protein>
<dbReference type="AlphaFoldDB" id="A0A934SYK0"/>
<accession>A0A934SYK0</accession>